<evidence type="ECO:0000313" key="2">
    <source>
        <dbReference type="Proteomes" id="UP000004776"/>
    </source>
</evidence>
<gene>
    <name evidence="1" type="ORF">LTSEURB_3738</name>
</gene>
<sequence length="39" mass="4823">MISLFLLRKKYLRFLIKNYWARVNNWWYISLPGVHALVV</sequence>
<dbReference type="PATRIC" id="fig|913084.3.peg.2753"/>
<reference evidence="1 2" key="1">
    <citation type="journal article" date="2011" name="BMC Genomics">
        <title>Genome sequencing reveals diversification of virulence factor content and possible host adaptation in distinct subpopulations of Salmonella enterica.</title>
        <authorList>
            <person name="den Bakker H.C."/>
            <person name="Moreno Switt A.I."/>
            <person name="Govoni G."/>
            <person name="Cummings C.A."/>
            <person name="Ranieri M.L."/>
            <person name="Degoricija L."/>
            <person name="Hoelzer K."/>
            <person name="Rodriguez-Rivera L.D."/>
            <person name="Brown S."/>
            <person name="Bolchacova E."/>
            <person name="Furtado M.R."/>
            <person name="Wiedmann M."/>
        </authorList>
    </citation>
    <scope>NUCLEOTIDE SEQUENCE [LARGE SCALE GENOMIC DNA]</scope>
    <source>
        <strain evidence="1 2">R8-2977</strain>
    </source>
</reference>
<dbReference type="EMBL" id="AFCW01001411">
    <property type="protein sequence ID" value="EHD01356.1"/>
    <property type="molecule type" value="Genomic_DNA"/>
</dbReference>
<comment type="caution">
    <text evidence="1">The sequence shown here is derived from an EMBL/GenBank/DDBJ whole genome shotgun (WGS) entry which is preliminary data.</text>
</comment>
<dbReference type="AlphaFoldDB" id="G5RYF1"/>
<proteinExistence type="predicted"/>
<organism evidence="1 2">
    <name type="scientific">Salmonella enterica subsp. enterica serovar Urbana str. R8-2977</name>
    <dbReference type="NCBI Taxonomy" id="913084"/>
    <lineage>
        <taxon>Bacteria</taxon>
        <taxon>Pseudomonadati</taxon>
        <taxon>Pseudomonadota</taxon>
        <taxon>Gammaproteobacteria</taxon>
        <taxon>Enterobacterales</taxon>
        <taxon>Enterobacteriaceae</taxon>
        <taxon>Salmonella</taxon>
    </lineage>
</organism>
<accession>G5RYF1</accession>
<dbReference type="Proteomes" id="UP000004776">
    <property type="component" value="Unassembled WGS sequence"/>
</dbReference>
<evidence type="ECO:0000313" key="1">
    <source>
        <dbReference type="EMBL" id="EHD01356.1"/>
    </source>
</evidence>
<protein>
    <submittedName>
        <fullName evidence="1">Uncharacterized protein</fullName>
    </submittedName>
</protein>
<name>G5RYF1_SALET</name>